<evidence type="ECO:0000256" key="1">
    <source>
        <dbReference type="SAM" id="MobiDB-lite"/>
    </source>
</evidence>
<proteinExistence type="predicted"/>
<evidence type="ECO:0000313" key="2">
    <source>
        <dbReference type="EMBL" id="AKF04514.1"/>
    </source>
</evidence>
<dbReference type="OrthoDB" id="5515820at2"/>
<feature type="region of interest" description="Disordered" evidence="1">
    <location>
        <begin position="66"/>
        <end position="85"/>
    </location>
</feature>
<name>A0A0F6SE37_9BACT</name>
<keyword evidence="3" id="KW-1185">Reference proteome</keyword>
<dbReference type="RefSeq" id="WP_157068840.1">
    <property type="nucleotide sequence ID" value="NZ_CP011125.1"/>
</dbReference>
<dbReference type="AlphaFoldDB" id="A0A0F6SE37"/>
<accession>A0A0F6SE37</accession>
<sequence length="127" mass="13906">MAARFVYYFGPAKPGIEADMSKLSDFLSTNKIDSRRVVLASKDIEQRTAEDRKLVATKKAMKDGKAEKDEAVLKQKPRSGRPVTGAAMTKALGGQTVSGPVKTRIVKAVNAVLTQKKKPEITLRDLF</sequence>
<protein>
    <submittedName>
        <fullName evidence="2">Uncharacterized protein</fullName>
    </submittedName>
</protein>
<reference evidence="2 3" key="1">
    <citation type="submission" date="2015-03" db="EMBL/GenBank/DDBJ databases">
        <title>Genome assembly of Sandaracinus amylolyticus DSM 53668.</title>
        <authorList>
            <person name="Sharma G."/>
            <person name="Subramanian S."/>
        </authorList>
    </citation>
    <scope>NUCLEOTIDE SEQUENCE [LARGE SCALE GENOMIC DNA]</scope>
    <source>
        <strain evidence="2 3">DSM 53668</strain>
    </source>
</reference>
<dbReference type="KEGG" id="samy:DB32_001663"/>
<gene>
    <name evidence="2" type="ORF">DB32_001663</name>
</gene>
<organism evidence="2 3">
    <name type="scientific">Sandaracinus amylolyticus</name>
    <dbReference type="NCBI Taxonomy" id="927083"/>
    <lineage>
        <taxon>Bacteria</taxon>
        <taxon>Pseudomonadati</taxon>
        <taxon>Myxococcota</taxon>
        <taxon>Polyangia</taxon>
        <taxon>Polyangiales</taxon>
        <taxon>Sandaracinaceae</taxon>
        <taxon>Sandaracinus</taxon>
    </lineage>
</organism>
<dbReference type="EMBL" id="CP011125">
    <property type="protein sequence ID" value="AKF04514.1"/>
    <property type="molecule type" value="Genomic_DNA"/>
</dbReference>
<evidence type="ECO:0000313" key="3">
    <source>
        <dbReference type="Proteomes" id="UP000034883"/>
    </source>
</evidence>
<dbReference type="Proteomes" id="UP000034883">
    <property type="component" value="Chromosome"/>
</dbReference>